<dbReference type="SMART" id="SM00028">
    <property type="entry name" value="TPR"/>
    <property type="match status" value="4"/>
</dbReference>
<evidence type="ECO:0000313" key="3">
    <source>
        <dbReference type="Proteomes" id="UP000295807"/>
    </source>
</evidence>
<dbReference type="EMBL" id="SMAD01000004">
    <property type="protein sequence ID" value="TCS87876.1"/>
    <property type="molecule type" value="Genomic_DNA"/>
</dbReference>
<dbReference type="AlphaFoldDB" id="A0A4R3KSU7"/>
<organism evidence="2 3">
    <name type="scientific">Anseongella ginsenosidimutans</name>
    <dbReference type="NCBI Taxonomy" id="496056"/>
    <lineage>
        <taxon>Bacteria</taxon>
        <taxon>Pseudomonadati</taxon>
        <taxon>Bacteroidota</taxon>
        <taxon>Sphingobacteriia</taxon>
        <taxon>Sphingobacteriales</taxon>
        <taxon>Sphingobacteriaceae</taxon>
        <taxon>Anseongella</taxon>
    </lineage>
</organism>
<dbReference type="Gene3D" id="1.25.40.10">
    <property type="entry name" value="Tetratricopeptide repeat domain"/>
    <property type="match status" value="2"/>
</dbReference>
<reference evidence="2 3" key="1">
    <citation type="submission" date="2019-03" db="EMBL/GenBank/DDBJ databases">
        <title>Genomic Encyclopedia of Type Strains, Phase IV (KMG-IV): sequencing the most valuable type-strain genomes for metagenomic binning, comparative biology and taxonomic classification.</title>
        <authorList>
            <person name="Goeker M."/>
        </authorList>
    </citation>
    <scope>NUCLEOTIDE SEQUENCE [LARGE SCALE GENOMIC DNA]</scope>
    <source>
        <strain evidence="2 3">DSM 21100</strain>
    </source>
</reference>
<dbReference type="Proteomes" id="UP000295807">
    <property type="component" value="Unassembled WGS sequence"/>
</dbReference>
<evidence type="ECO:0000256" key="1">
    <source>
        <dbReference type="PROSITE-ProRule" id="PRU00339"/>
    </source>
</evidence>
<proteinExistence type="predicted"/>
<protein>
    <submittedName>
        <fullName evidence="2">Tetratricopeptide repeat protein</fullName>
    </submittedName>
</protein>
<dbReference type="PANTHER" id="PTHR12558:SF13">
    <property type="entry name" value="CELL DIVISION CYCLE PROTEIN 27 HOMOLOG"/>
    <property type="match status" value="1"/>
</dbReference>
<keyword evidence="1" id="KW-0802">TPR repeat</keyword>
<accession>A0A4R3KSU7</accession>
<name>A0A4R3KSU7_9SPHI</name>
<dbReference type="PROSITE" id="PS50005">
    <property type="entry name" value="TPR"/>
    <property type="match status" value="2"/>
</dbReference>
<dbReference type="SUPFAM" id="SSF48452">
    <property type="entry name" value="TPR-like"/>
    <property type="match status" value="2"/>
</dbReference>
<dbReference type="Pfam" id="PF13429">
    <property type="entry name" value="TPR_15"/>
    <property type="match status" value="1"/>
</dbReference>
<dbReference type="InterPro" id="IPR019734">
    <property type="entry name" value="TPR_rpt"/>
</dbReference>
<evidence type="ECO:0000313" key="2">
    <source>
        <dbReference type="EMBL" id="TCS87876.1"/>
    </source>
</evidence>
<feature type="repeat" description="TPR" evidence="1">
    <location>
        <begin position="256"/>
        <end position="289"/>
    </location>
</feature>
<keyword evidence="3" id="KW-1185">Reference proteome</keyword>
<dbReference type="PANTHER" id="PTHR12558">
    <property type="entry name" value="CELL DIVISION CYCLE 16,23,27"/>
    <property type="match status" value="1"/>
</dbReference>
<gene>
    <name evidence="2" type="ORF">EDD80_104227</name>
</gene>
<sequence length="380" mass="41872">MAGIVAGATAQKGKLNQAKSSYDNYNAMTSLKQTEEAQKSLNEAKAVIEEVIAHEKTMNEPEAYLYKSLIYSAIANDSTMQDAASEPVQVAYDALAKAKELNKENSVKEEDMKIAEENIYVASYNKGINAYNNQSFDTALKFFKVATEVKPTDTTLYLNTGVTAEKVGDTALAIASYSKLAELKYKDPAIYAVLANLYFSQKQEEEALGALQKGLELFPGNKDLMITELNYYLQRGEAAKVIDKIAASAQADPGNKSLWFALGVAYNEIDSTSAAEEAYAKALEIDPNYYDANINMGVIAIDNANKIVQEANKIPQDKAQEYEAKIAEYKEALKGALTYLEKAYSSGQRDRNLLSTMREIYVKLGDTARAEELTKELETL</sequence>
<comment type="caution">
    <text evidence="2">The sequence shown here is derived from an EMBL/GenBank/DDBJ whole genome shotgun (WGS) entry which is preliminary data.</text>
</comment>
<dbReference type="InterPro" id="IPR011990">
    <property type="entry name" value="TPR-like_helical_dom_sf"/>
</dbReference>
<feature type="repeat" description="TPR" evidence="1">
    <location>
        <begin position="188"/>
        <end position="221"/>
    </location>
</feature>